<dbReference type="PROSITE" id="PS50902">
    <property type="entry name" value="FLAVODOXIN_LIKE"/>
    <property type="match status" value="1"/>
</dbReference>
<feature type="compositionally biased region" description="Acidic residues" evidence="1">
    <location>
        <begin position="46"/>
        <end position="79"/>
    </location>
</feature>
<organism evidence="4 5">
    <name type="scientific">Candidatus Eisenbergiella merdavium</name>
    <dbReference type="NCBI Taxonomy" id="2838551"/>
    <lineage>
        <taxon>Bacteria</taxon>
        <taxon>Bacillati</taxon>
        <taxon>Bacillota</taxon>
        <taxon>Clostridia</taxon>
        <taxon>Lachnospirales</taxon>
        <taxon>Lachnospiraceae</taxon>
        <taxon>Eisenbergiella</taxon>
    </lineage>
</organism>
<feature type="domain" description="Flavodoxin-like" evidence="3">
    <location>
        <begin position="86"/>
        <end position="240"/>
    </location>
</feature>
<feature type="signal peptide" evidence="2">
    <location>
        <begin position="1"/>
        <end position="18"/>
    </location>
</feature>
<dbReference type="Gene3D" id="3.40.50.360">
    <property type="match status" value="1"/>
</dbReference>
<dbReference type="InterPro" id="IPR029039">
    <property type="entry name" value="Flavoprotein-like_sf"/>
</dbReference>
<evidence type="ECO:0000259" key="3">
    <source>
        <dbReference type="PROSITE" id="PS50902"/>
    </source>
</evidence>
<comment type="caution">
    <text evidence="4">The sequence shown here is derived from an EMBL/GenBank/DDBJ whole genome shotgun (WGS) entry which is preliminary data.</text>
</comment>
<gene>
    <name evidence="4" type="ORF">H9761_13170</name>
</gene>
<evidence type="ECO:0000256" key="2">
    <source>
        <dbReference type="SAM" id="SignalP"/>
    </source>
</evidence>
<evidence type="ECO:0000313" key="5">
    <source>
        <dbReference type="Proteomes" id="UP000823891"/>
    </source>
</evidence>
<accession>A0A9D2NI29</accession>
<reference evidence="4" key="2">
    <citation type="submission" date="2021-04" db="EMBL/GenBank/DDBJ databases">
        <authorList>
            <person name="Gilroy R."/>
        </authorList>
    </citation>
    <scope>NUCLEOTIDE SEQUENCE</scope>
    <source>
        <strain evidence="4">USAMLcec2-132</strain>
    </source>
</reference>
<sequence length="240" mass="26097">MKKLVSVLLSCILIFAFAGCSQQGNTEADNTEADNTTTEPSATIESTEEPTTEPDSTEESSEPPGEGEAETSEETENQEESAGSNILIAYFSWSGNTEQVAQEIQSQTGGDLFEIVPAEPYPDDFDETADRWHEERDSDARPAISGQVEDMSNYDIIFLGYPIWSSDLPAVNRTFLEQYDFAGKIIIPFCTHGGSSFGNSVNRIEELAPEAEVLDGYETYGTDVAGCADEVAEWISGLGL</sequence>
<dbReference type="GO" id="GO:0016651">
    <property type="term" value="F:oxidoreductase activity, acting on NAD(P)H"/>
    <property type="evidence" value="ECO:0007669"/>
    <property type="project" value="UniProtKB-ARBA"/>
</dbReference>
<dbReference type="PANTHER" id="PTHR39201:SF1">
    <property type="entry name" value="FLAVODOXIN-LIKE DOMAIN-CONTAINING PROTEIN"/>
    <property type="match status" value="1"/>
</dbReference>
<protein>
    <submittedName>
        <fullName evidence="4">Flavodoxin</fullName>
    </submittedName>
</protein>
<feature type="compositionally biased region" description="Low complexity" evidence="1">
    <location>
        <begin position="36"/>
        <end position="45"/>
    </location>
</feature>
<feature type="region of interest" description="Disordered" evidence="1">
    <location>
        <begin position="24"/>
        <end position="82"/>
    </location>
</feature>
<evidence type="ECO:0000313" key="4">
    <source>
        <dbReference type="EMBL" id="HJC24636.1"/>
    </source>
</evidence>
<name>A0A9D2NI29_9FIRM</name>
<dbReference type="SUPFAM" id="SSF52218">
    <property type="entry name" value="Flavoproteins"/>
    <property type="match status" value="1"/>
</dbReference>
<dbReference type="PANTHER" id="PTHR39201">
    <property type="entry name" value="EXPORTED PROTEIN-RELATED"/>
    <property type="match status" value="1"/>
</dbReference>
<dbReference type="InterPro" id="IPR008254">
    <property type="entry name" value="Flavodoxin/NO_synth"/>
</dbReference>
<keyword evidence="2" id="KW-0732">Signal</keyword>
<evidence type="ECO:0000256" key="1">
    <source>
        <dbReference type="SAM" id="MobiDB-lite"/>
    </source>
</evidence>
<dbReference type="Pfam" id="PF12682">
    <property type="entry name" value="Flavodoxin_4"/>
    <property type="match status" value="1"/>
</dbReference>
<feature type="chain" id="PRO_5039401852" evidence="2">
    <location>
        <begin position="19"/>
        <end position="240"/>
    </location>
</feature>
<dbReference type="Proteomes" id="UP000823891">
    <property type="component" value="Unassembled WGS sequence"/>
</dbReference>
<dbReference type="GO" id="GO:0010181">
    <property type="term" value="F:FMN binding"/>
    <property type="evidence" value="ECO:0007669"/>
    <property type="project" value="InterPro"/>
</dbReference>
<dbReference type="EMBL" id="DWWS01000046">
    <property type="protein sequence ID" value="HJC24636.1"/>
    <property type="molecule type" value="Genomic_DNA"/>
</dbReference>
<dbReference type="AlphaFoldDB" id="A0A9D2NI29"/>
<proteinExistence type="predicted"/>
<dbReference type="PROSITE" id="PS51257">
    <property type="entry name" value="PROKAR_LIPOPROTEIN"/>
    <property type="match status" value="1"/>
</dbReference>
<reference evidence="4" key="1">
    <citation type="journal article" date="2021" name="PeerJ">
        <title>Extensive microbial diversity within the chicken gut microbiome revealed by metagenomics and culture.</title>
        <authorList>
            <person name="Gilroy R."/>
            <person name="Ravi A."/>
            <person name="Getino M."/>
            <person name="Pursley I."/>
            <person name="Horton D.L."/>
            <person name="Alikhan N.F."/>
            <person name="Baker D."/>
            <person name="Gharbi K."/>
            <person name="Hall N."/>
            <person name="Watson M."/>
            <person name="Adriaenssens E.M."/>
            <person name="Foster-Nyarko E."/>
            <person name="Jarju S."/>
            <person name="Secka A."/>
            <person name="Antonio M."/>
            <person name="Oren A."/>
            <person name="Chaudhuri R.R."/>
            <person name="La Ragione R."/>
            <person name="Hildebrand F."/>
            <person name="Pallen M.J."/>
        </authorList>
    </citation>
    <scope>NUCLEOTIDE SEQUENCE</scope>
    <source>
        <strain evidence="4">USAMLcec2-132</strain>
    </source>
</reference>